<accession>A0AAD6D445</accession>
<feature type="domain" description="Alcohol dehydrogenase-like N-terminal" evidence="7">
    <location>
        <begin position="31"/>
        <end position="72"/>
    </location>
</feature>
<protein>
    <submittedName>
        <fullName evidence="8">Alcohol dehydrogenase superfamily zinc-type</fullName>
    </submittedName>
</protein>
<dbReference type="InterPro" id="IPR036291">
    <property type="entry name" value="NAD(P)-bd_dom_sf"/>
</dbReference>
<proteinExistence type="inferred from homology"/>
<keyword evidence="4" id="KW-0862">Zinc</keyword>
<dbReference type="InterPro" id="IPR013149">
    <property type="entry name" value="ADH-like_C"/>
</dbReference>
<comment type="caution">
    <text evidence="8">The sequence shown here is derived from an EMBL/GenBank/DDBJ whole genome shotgun (WGS) entry which is preliminary data.</text>
</comment>
<dbReference type="InterPro" id="IPR013154">
    <property type="entry name" value="ADH-like_N"/>
</dbReference>
<dbReference type="SUPFAM" id="SSF50129">
    <property type="entry name" value="GroES-like"/>
    <property type="match status" value="1"/>
</dbReference>
<dbReference type="InterPro" id="IPR011032">
    <property type="entry name" value="GroES-like_sf"/>
</dbReference>
<evidence type="ECO:0000256" key="5">
    <source>
        <dbReference type="ARBA" id="ARBA00023002"/>
    </source>
</evidence>
<organism evidence="8 9">
    <name type="scientific">Penicillium frequentans</name>
    <dbReference type="NCBI Taxonomy" id="3151616"/>
    <lineage>
        <taxon>Eukaryota</taxon>
        <taxon>Fungi</taxon>
        <taxon>Dikarya</taxon>
        <taxon>Ascomycota</taxon>
        <taxon>Pezizomycotina</taxon>
        <taxon>Eurotiomycetes</taxon>
        <taxon>Eurotiomycetidae</taxon>
        <taxon>Eurotiales</taxon>
        <taxon>Aspergillaceae</taxon>
        <taxon>Penicillium</taxon>
    </lineage>
</organism>
<evidence type="ECO:0000259" key="7">
    <source>
        <dbReference type="Pfam" id="PF08240"/>
    </source>
</evidence>
<dbReference type="Gene3D" id="3.40.50.720">
    <property type="entry name" value="NAD(P)-binding Rossmann-like Domain"/>
    <property type="match status" value="1"/>
</dbReference>
<dbReference type="AlphaFoldDB" id="A0AAD6D445"/>
<name>A0AAD6D445_9EURO</name>
<sequence>MILSKAVIAREPTQPLTVSWSLEDVDVYPPGDGEVLVEMRASGICHTDIVLTSMPQGEFGVSYPKVPGHEVLNLVHIYPPLLGGYIFKVALAECGTGAGIVRGVGKNVHVAAVGDPVLLSFHACFSCEQCKKGHPAYCNSFAQENYAGRGQLMSVRESGEGLWARFFGQSSFAHYSVVSEASIVNAKELLHHDNELELFAPLGCGFQTGMGAVQNIAMAGTAETVMIIGLGAVGMGALMTAKIRNCKAIIAVDRVKARLELAKELGASHVLDTSDSSFATLDEATRILFAEGVSVVIETTGVPGLIEQGIQSTTARGKVVLVGVPPSNYTLGVKVIEHINMQAELTLSAMRRLQITNWH</sequence>
<dbReference type="Pfam" id="PF08240">
    <property type="entry name" value="ADH_N"/>
    <property type="match status" value="2"/>
</dbReference>
<comment type="similarity">
    <text evidence="2">Belongs to the zinc-containing alcohol dehydrogenase family.</text>
</comment>
<evidence type="ECO:0000313" key="9">
    <source>
        <dbReference type="Proteomes" id="UP001220324"/>
    </source>
</evidence>
<evidence type="ECO:0000256" key="2">
    <source>
        <dbReference type="ARBA" id="ARBA00008072"/>
    </source>
</evidence>
<dbReference type="GO" id="GO:0016491">
    <property type="term" value="F:oxidoreductase activity"/>
    <property type="evidence" value="ECO:0007669"/>
    <property type="project" value="UniProtKB-KW"/>
</dbReference>
<comment type="cofactor">
    <cofactor evidence="1">
        <name>Zn(2+)</name>
        <dbReference type="ChEBI" id="CHEBI:29105"/>
    </cofactor>
</comment>
<evidence type="ECO:0000256" key="1">
    <source>
        <dbReference type="ARBA" id="ARBA00001947"/>
    </source>
</evidence>
<feature type="domain" description="Alcohol dehydrogenase-like N-terminal" evidence="7">
    <location>
        <begin position="93"/>
        <end position="185"/>
    </location>
</feature>
<keyword evidence="5" id="KW-0560">Oxidoreductase</keyword>
<keyword evidence="9" id="KW-1185">Reference proteome</keyword>
<keyword evidence="3" id="KW-0479">Metal-binding</keyword>
<dbReference type="Proteomes" id="UP001220324">
    <property type="component" value="Unassembled WGS sequence"/>
</dbReference>
<evidence type="ECO:0000313" key="8">
    <source>
        <dbReference type="EMBL" id="KAJ5552233.1"/>
    </source>
</evidence>
<dbReference type="GO" id="GO:0046872">
    <property type="term" value="F:metal ion binding"/>
    <property type="evidence" value="ECO:0007669"/>
    <property type="project" value="UniProtKB-KW"/>
</dbReference>
<dbReference type="Pfam" id="PF00107">
    <property type="entry name" value="ADH_zinc_N"/>
    <property type="match status" value="1"/>
</dbReference>
<reference evidence="8 9" key="1">
    <citation type="journal article" date="2023" name="IMA Fungus">
        <title>Comparative genomic study of the Penicillium genus elucidates a diverse pangenome and 15 lateral gene transfer events.</title>
        <authorList>
            <person name="Petersen C."/>
            <person name="Sorensen T."/>
            <person name="Nielsen M.R."/>
            <person name="Sondergaard T.E."/>
            <person name="Sorensen J.L."/>
            <person name="Fitzpatrick D.A."/>
            <person name="Frisvad J.C."/>
            <person name="Nielsen K.L."/>
        </authorList>
    </citation>
    <scope>NUCLEOTIDE SEQUENCE [LARGE SCALE GENOMIC DNA]</scope>
    <source>
        <strain evidence="8 9">IBT 35679</strain>
    </source>
</reference>
<dbReference type="PANTHER" id="PTHR43350:SF2">
    <property type="entry name" value="GROES-LIKE ZINC-BINDING ALCOHOL DEHYDROGENASE FAMILY PROTEIN"/>
    <property type="match status" value="1"/>
</dbReference>
<evidence type="ECO:0000256" key="3">
    <source>
        <dbReference type="ARBA" id="ARBA00022723"/>
    </source>
</evidence>
<feature type="domain" description="Alcohol dehydrogenase-like C-terminal" evidence="6">
    <location>
        <begin position="232"/>
        <end position="331"/>
    </location>
</feature>
<evidence type="ECO:0000256" key="4">
    <source>
        <dbReference type="ARBA" id="ARBA00022833"/>
    </source>
</evidence>
<evidence type="ECO:0000259" key="6">
    <source>
        <dbReference type="Pfam" id="PF00107"/>
    </source>
</evidence>
<dbReference type="Gene3D" id="3.90.180.10">
    <property type="entry name" value="Medium-chain alcohol dehydrogenases, catalytic domain"/>
    <property type="match status" value="2"/>
</dbReference>
<gene>
    <name evidence="8" type="ORF">N7494_001611</name>
</gene>
<dbReference type="PANTHER" id="PTHR43350">
    <property type="entry name" value="NAD-DEPENDENT ALCOHOL DEHYDROGENASE"/>
    <property type="match status" value="1"/>
</dbReference>
<dbReference type="EMBL" id="JAQIZZ010000002">
    <property type="protein sequence ID" value="KAJ5552233.1"/>
    <property type="molecule type" value="Genomic_DNA"/>
</dbReference>
<dbReference type="SUPFAM" id="SSF51735">
    <property type="entry name" value="NAD(P)-binding Rossmann-fold domains"/>
    <property type="match status" value="1"/>
</dbReference>